<keyword evidence="1" id="KW-0521">NADP</keyword>
<protein>
    <submittedName>
        <fullName evidence="5">Alcohol dehydrogenase</fullName>
    </submittedName>
</protein>
<evidence type="ECO:0000256" key="1">
    <source>
        <dbReference type="ARBA" id="ARBA00022857"/>
    </source>
</evidence>
<dbReference type="Pfam" id="PF08240">
    <property type="entry name" value="ADH_N"/>
    <property type="match status" value="1"/>
</dbReference>
<dbReference type="EMBL" id="JAGRRH010000001">
    <property type="protein sequence ID" value="KAG7374393.1"/>
    <property type="molecule type" value="Genomic_DNA"/>
</dbReference>
<evidence type="ECO:0000313" key="6">
    <source>
        <dbReference type="Proteomes" id="UP000693970"/>
    </source>
</evidence>
<dbReference type="Pfam" id="PF00107">
    <property type="entry name" value="ADH_zinc_N"/>
    <property type="match status" value="1"/>
</dbReference>
<dbReference type="AlphaFoldDB" id="A0A9K3M583"/>
<dbReference type="OrthoDB" id="61978at2759"/>
<sequence>MSSTPEIPEKMKQMVVLEGGSTVKECKLEIREVDVPKPQSHEVLVKMVAAAVNPSDYGSWKTAKKNDDGIAIGNEGSGIVVAIGSGLLTKARVSIGQKVGVVGPKNNQGTYSDLGNYGHGQNNTQFQSLGPYGAASQLGQMMVKLSNNSELTNGVEIINVVRRAEQVKLLQELGAKHIINSSDSDWKDQLQTKIKELECTVAFDAVAGSSSGDILSCLPNGGTLYVYGGLAGSCRDIDPMDLIYRRKDVKGFFLKSWVTSGGLLYTILRMAMAGRKVNAGLGKDGWASSQFKDVSLEKMQEECARLLDSGATGIKLRVRFDE</sequence>
<dbReference type="GO" id="GO:0016651">
    <property type="term" value="F:oxidoreductase activity, acting on NAD(P)H"/>
    <property type="evidence" value="ECO:0007669"/>
    <property type="project" value="TreeGrafter"/>
</dbReference>
<dbReference type="InterPro" id="IPR013154">
    <property type="entry name" value="ADH-like_N"/>
</dbReference>
<organism evidence="5 6">
    <name type="scientific">Nitzschia inconspicua</name>
    <dbReference type="NCBI Taxonomy" id="303405"/>
    <lineage>
        <taxon>Eukaryota</taxon>
        <taxon>Sar</taxon>
        <taxon>Stramenopiles</taxon>
        <taxon>Ochrophyta</taxon>
        <taxon>Bacillariophyta</taxon>
        <taxon>Bacillariophyceae</taxon>
        <taxon>Bacillariophycidae</taxon>
        <taxon>Bacillariales</taxon>
        <taxon>Bacillariaceae</taxon>
        <taxon>Nitzschia</taxon>
    </lineage>
</organism>
<evidence type="ECO:0000259" key="3">
    <source>
        <dbReference type="Pfam" id="PF00107"/>
    </source>
</evidence>
<dbReference type="InterPro" id="IPR013149">
    <property type="entry name" value="ADH-like_C"/>
</dbReference>
<keyword evidence="2" id="KW-0560">Oxidoreductase</keyword>
<dbReference type="Proteomes" id="UP000693970">
    <property type="component" value="Unassembled WGS sequence"/>
</dbReference>
<dbReference type="PANTHER" id="PTHR48106">
    <property type="entry name" value="QUINONE OXIDOREDUCTASE PIG3-RELATED"/>
    <property type="match status" value="1"/>
</dbReference>
<evidence type="ECO:0000313" key="5">
    <source>
        <dbReference type="EMBL" id="KAG7374393.1"/>
    </source>
</evidence>
<reference evidence="5" key="2">
    <citation type="submission" date="2021-04" db="EMBL/GenBank/DDBJ databases">
        <authorList>
            <person name="Podell S."/>
        </authorList>
    </citation>
    <scope>NUCLEOTIDE SEQUENCE</scope>
    <source>
        <strain evidence="5">Hildebrandi</strain>
    </source>
</reference>
<proteinExistence type="predicted"/>
<gene>
    <name evidence="5" type="ORF">IV203_013488</name>
</gene>
<feature type="domain" description="Alcohol dehydrogenase-like N-terminal" evidence="4">
    <location>
        <begin position="40"/>
        <end position="135"/>
    </location>
</feature>
<reference evidence="5" key="1">
    <citation type="journal article" date="2021" name="Sci. Rep.">
        <title>Diploid genomic architecture of Nitzschia inconspicua, an elite biomass production diatom.</title>
        <authorList>
            <person name="Oliver A."/>
            <person name="Podell S."/>
            <person name="Pinowska A."/>
            <person name="Traller J.C."/>
            <person name="Smith S.R."/>
            <person name="McClure R."/>
            <person name="Beliaev A."/>
            <person name="Bohutskyi P."/>
            <person name="Hill E.A."/>
            <person name="Rabines A."/>
            <person name="Zheng H."/>
            <person name="Allen L.Z."/>
            <person name="Kuo A."/>
            <person name="Grigoriev I.V."/>
            <person name="Allen A.E."/>
            <person name="Hazlebeck D."/>
            <person name="Allen E.E."/>
        </authorList>
    </citation>
    <scope>NUCLEOTIDE SEQUENCE</scope>
    <source>
        <strain evidence="5">Hildebrandi</strain>
    </source>
</reference>
<keyword evidence="6" id="KW-1185">Reference proteome</keyword>
<feature type="domain" description="Alcohol dehydrogenase-like C-terminal" evidence="3">
    <location>
        <begin position="153"/>
        <end position="256"/>
    </location>
</feature>
<name>A0A9K3M583_9STRA</name>
<evidence type="ECO:0000259" key="4">
    <source>
        <dbReference type="Pfam" id="PF08240"/>
    </source>
</evidence>
<comment type="caution">
    <text evidence="5">The sequence shown here is derived from an EMBL/GenBank/DDBJ whole genome shotgun (WGS) entry which is preliminary data.</text>
</comment>
<dbReference type="PANTHER" id="PTHR48106:SF18">
    <property type="entry name" value="QUINONE OXIDOREDUCTASE PIG3"/>
    <property type="match status" value="1"/>
</dbReference>
<accession>A0A9K3M583</accession>
<evidence type="ECO:0000256" key="2">
    <source>
        <dbReference type="ARBA" id="ARBA00023002"/>
    </source>
</evidence>
<dbReference type="GO" id="GO:0070402">
    <property type="term" value="F:NADPH binding"/>
    <property type="evidence" value="ECO:0007669"/>
    <property type="project" value="TreeGrafter"/>
</dbReference>